<evidence type="ECO:0000256" key="1">
    <source>
        <dbReference type="SAM" id="MobiDB-lite"/>
    </source>
</evidence>
<feature type="compositionally biased region" description="Basic and acidic residues" evidence="1">
    <location>
        <begin position="21"/>
        <end position="35"/>
    </location>
</feature>
<dbReference type="PANTHER" id="PTHR36374:SF1">
    <property type="entry name" value="OS01G0969000 PROTEIN"/>
    <property type="match status" value="1"/>
</dbReference>
<accession>A0AAV3R5G7</accession>
<keyword evidence="2" id="KW-1133">Transmembrane helix</keyword>
<comment type="caution">
    <text evidence="3">The sequence shown here is derived from an EMBL/GenBank/DDBJ whole genome shotgun (WGS) entry which is preliminary data.</text>
</comment>
<evidence type="ECO:0000313" key="4">
    <source>
        <dbReference type="Proteomes" id="UP001454036"/>
    </source>
</evidence>
<keyword evidence="2" id="KW-0812">Transmembrane</keyword>
<feature type="region of interest" description="Disordered" evidence="1">
    <location>
        <begin position="131"/>
        <end position="150"/>
    </location>
</feature>
<gene>
    <name evidence="3" type="ORF">LIER_25632</name>
</gene>
<evidence type="ECO:0000256" key="2">
    <source>
        <dbReference type="SAM" id="Phobius"/>
    </source>
</evidence>
<feature type="compositionally biased region" description="Low complexity" evidence="1">
    <location>
        <begin position="1"/>
        <end position="17"/>
    </location>
</feature>
<keyword evidence="2" id="KW-0472">Membrane</keyword>
<dbReference type="Proteomes" id="UP001454036">
    <property type="component" value="Unassembled WGS sequence"/>
</dbReference>
<sequence>MAEQPADAAATVAALSATKRGHLEPENNDAQKQEKPNNNPIVSFLVNIFQLLPLPKVQPKKPEVEVVEENVEELKPTFVKFPKKEEFPSLKFETEGGDTDTNPLLLYQVYAIGGFFVLRWAWCRWNELRMKKKPSNEEPPSSEDPTPPHS</sequence>
<evidence type="ECO:0000313" key="3">
    <source>
        <dbReference type="EMBL" id="GAA0171649.1"/>
    </source>
</evidence>
<feature type="region of interest" description="Disordered" evidence="1">
    <location>
        <begin position="1"/>
        <end position="37"/>
    </location>
</feature>
<dbReference type="PANTHER" id="PTHR36374">
    <property type="entry name" value="OS01G0969000 PROTEIN"/>
    <property type="match status" value="1"/>
</dbReference>
<name>A0AAV3R5G7_LITER</name>
<keyword evidence="4" id="KW-1185">Reference proteome</keyword>
<feature type="transmembrane region" description="Helical" evidence="2">
    <location>
        <begin position="104"/>
        <end position="122"/>
    </location>
</feature>
<proteinExistence type="predicted"/>
<dbReference type="GO" id="GO:0009507">
    <property type="term" value="C:chloroplast"/>
    <property type="evidence" value="ECO:0007669"/>
    <property type="project" value="TreeGrafter"/>
</dbReference>
<organism evidence="3 4">
    <name type="scientific">Lithospermum erythrorhizon</name>
    <name type="common">Purple gromwell</name>
    <name type="synonym">Lithospermum officinale var. erythrorhizon</name>
    <dbReference type="NCBI Taxonomy" id="34254"/>
    <lineage>
        <taxon>Eukaryota</taxon>
        <taxon>Viridiplantae</taxon>
        <taxon>Streptophyta</taxon>
        <taxon>Embryophyta</taxon>
        <taxon>Tracheophyta</taxon>
        <taxon>Spermatophyta</taxon>
        <taxon>Magnoliopsida</taxon>
        <taxon>eudicotyledons</taxon>
        <taxon>Gunneridae</taxon>
        <taxon>Pentapetalae</taxon>
        <taxon>asterids</taxon>
        <taxon>lamiids</taxon>
        <taxon>Boraginales</taxon>
        <taxon>Boraginaceae</taxon>
        <taxon>Boraginoideae</taxon>
        <taxon>Lithospermeae</taxon>
        <taxon>Lithospermum</taxon>
    </lineage>
</organism>
<dbReference type="AlphaFoldDB" id="A0AAV3R5G7"/>
<reference evidence="3 4" key="1">
    <citation type="submission" date="2024-01" db="EMBL/GenBank/DDBJ databases">
        <title>The complete chloroplast genome sequence of Lithospermum erythrorhizon: insights into the phylogenetic relationship among Boraginaceae species and the maternal lineages of purple gromwells.</title>
        <authorList>
            <person name="Okada T."/>
            <person name="Watanabe K."/>
        </authorList>
    </citation>
    <scope>NUCLEOTIDE SEQUENCE [LARGE SCALE GENOMIC DNA]</scope>
</reference>
<dbReference type="EMBL" id="BAABME010007765">
    <property type="protein sequence ID" value="GAA0171649.1"/>
    <property type="molecule type" value="Genomic_DNA"/>
</dbReference>
<protein>
    <submittedName>
        <fullName evidence="3">Uncharacterized protein</fullName>
    </submittedName>
</protein>